<dbReference type="GO" id="GO:0005634">
    <property type="term" value="C:nucleus"/>
    <property type="evidence" value="ECO:0007669"/>
    <property type="project" value="UniProtKB-SubCell"/>
</dbReference>
<evidence type="ECO:0000256" key="5">
    <source>
        <dbReference type="ARBA" id="ARBA00023242"/>
    </source>
</evidence>
<protein>
    <submittedName>
        <fullName evidence="6">DNA, SC011</fullName>
    </submittedName>
</protein>
<organism evidence="6 7">
    <name type="scientific">Aspergillus oryzae (strain ATCC 42149 / RIB 40)</name>
    <name type="common">Yellow koji mold</name>
    <dbReference type="NCBI Taxonomy" id="510516"/>
    <lineage>
        <taxon>Eukaryota</taxon>
        <taxon>Fungi</taxon>
        <taxon>Dikarya</taxon>
        <taxon>Ascomycota</taxon>
        <taxon>Pezizomycotina</taxon>
        <taxon>Eurotiomycetes</taxon>
        <taxon>Eurotiomycetidae</taxon>
        <taxon>Eurotiales</taxon>
        <taxon>Aspergillaceae</taxon>
        <taxon>Aspergillus</taxon>
        <taxon>Aspergillus subgen. Circumdati</taxon>
    </lineage>
</organism>
<dbReference type="PANTHER" id="PTHR47338:SF5">
    <property type="entry name" value="ZN(II)2CYS6 TRANSCRIPTION FACTOR (EUROFUNG)"/>
    <property type="match status" value="1"/>
</dbReference>
<dbReference type="GO" id="GO:0046872">
    <property type="term" value="F:metal ion binding"/>
    <property type="evidence" value="ECO:0007669"/>
    <property type="project" value="UniProtKB-KW"/>
</dbReference>
<dbReference type="GeneID" id="5998381"/>
<dbReference type="EMBL" id="AP007171">
    <property type="protein sequence ID" value="BAE65145.1"/>
    <property type="molecule type" value="Genomic_DNA"/>
</dbReference>
<accession>Q2TZX0</accession>
<dbReference type="GO" id="GO:0000981">
    <property type="term" value="F:DNA-binding transcription factor activity, RNA polymerase II-specific"/>
    <property type="evidence" value="ECO:0007669"/>
    <property type="project" value="InterPro"/>
</dbReference>
<dbReference type="HOGENOM" id="CLU_743902_0_0_1"/>
<dbReference type="CDD" id="cd12148">
    <property type="entry name" value="fungal_TF_MHR"/>
    <property type="match status" value="1"/>
</dbReference>
<evidence type="ECO:0000313" key="6">
    <source>
        <dbReference type="EMBL" id="BAE65145.1"/>
    </source>
</evidence>
<proteinExistence type="predicted"/>
<comment type="subcellular location">
    <subcellularLocation>
        <location evidence="1">Nucleus</location>
    </subcellularLocation>
</comment>
<dbReference type="Proteomes" id="UP000006564">
    <property type="component" value="Chromosome 7"/>
</dbReference>
<keyword evidence="2" id="KW-0479">Metal-binding</keyword>
<evidence type="ECO:0000313" key="7">
    <source>
        <dbReference type="Proteomes" id="UP000006564"/>
    </source>
</evidence>
<name>Q2TZX0_ASPOR</name>
<gene>
    <name evidence="6" type="ORF">AO090011000687</name>
</gene>
<dbReference type="RefSeq" id="XP_001826278.1">
    <property type="nucleotide sequence ID" value="XM_001826226.1"/>
</dbReference>
<dbReference type="AlphaFoldDB" id="Q2TZX0"/>
<keyword evidence="3" id="KW-0805">Transcription regulation</keyword>
<dbReference type="InterPro" id="IPR050815">
    <property type="entry name" value="TF_fung"/>
</dbReference>
<dbReference type="STRING" id="510516.Q2TZX0"/>
<keyword evidence="5" id="KW-0539">Nucleus</keyword>
<evidence type="ECO:0000256" key="3">
    <source>
        <dbReference type="ARBA" id="ARBA00023015"/>
    </source>
</evidence>
<evidence type="ECO:0000256" key="4">
    <source>
        <dbReference type="ARBA" id="ARBA00023163"/>
    </source>
</evidence>
<reference evidence="6 7" key="1">
    <citation type="journal article" date="2005" name="Nature">
        <title>Genome sequencing and analysis of Aspergillus oryzae.</title>
        <authorList>
            <person name="Machida M."/>
            <person name="Asai K."/>
            <person name="Sano M."/>
            <person name="Tanaka T."/>
            <person name="Kumagai T."/>
            <person name="Terai G."/>
            <person name="Kusumoto K."/>
            <person name="Arima T."/>
            <person name="Akita O."/>
            <person name="Kashiwagi Y."/>
            <person name="Abe K."/>
            <person name="Gomi K."/>
            <person name="Horiuchi H."/>
            <person name="Kitamoto K."/>
            <person name="Kobayashi T."/>
            <person name="Takeuchi M."/>
            <person name="Denning D.W."/>
            <person name="Galagan J.E."/>
            <person name="Nierman W.C."/>
            <person name="Yu J."/>
            <person name="Archer D.B."/>
            <person name="Bennett J.W."/>
            <person name="Bhatnagar D."/>
            <person name="Cleveland T.E."/>
            <person name="Fedorova N.D."/>
            <person name="Gotoh O."/>
            <person name="Horikawa H."/>
            <person name="Hosoyama A."/>
            <person name="Ichinomiya M."/>
            <person name="Igarashi R."/>
            <person name="Iwashita K."/>
            <person name="Juvvadi P.R."/>
            <person name="Kato M."/>
            <person name="Kato Y."/>
            <person name="Kin T."/>
            <person name="Kokubun A."/>
            <person name="Maeda H."/>
            <person name="Maeyama N."/>
            <person name="Maruyama J."/>
            <person name="Nagasaki H."/>
            <person name="Nakajima T."/>
            <person name="Oda K."/>
            <person name="Okada K."/>
            <person name="Paulsen I."/>
            <person name="Sakamoto K."/>
            <person name="Sawano T."/>
            <person name="Takahashi M."/>
            <person name="Takase K."/>
            <person name="Terabayashi Y."/>
            <person name="Wortman J."/>
            <person name="Yamada O."/>
            <person name="Yamagata Y."/>
            <person name="Anazawa H."/>
            <person name="Hata Y."/>
            <person name="Koide Y."/>
            <person name="Komori T."/>
            <person name="Koyama Y."/>
            <person name="Minetoki T."/>
            <person name="Suharnan S."/>
            <person name="Tanaka A."/>
            <person name="Isono K."/>
            <person name="Kuhara S."/>
            <person name="Ogasawara N."/>
            <person name="Kikuchi H."/>
        </authorList>
    </citation>
    <scope>NUCLEOTIDE SEQUENCE [LARGE SCALE GENOMIC DNA]</scope>
    <source>
        <strain evidence="7">ATCC 42149 / RIB 40</strain>
    </source>
</reference>
<evidence type="ECO:0000256" key="1">
    <source>
        <dbReference type="ARBA" id="ARBA00004123"/>
    </source>
</evidence>
<keyword evidence="7" id="KW-1185">Reference proteome</keyword>
<sequence length="372" mass="42155">MPLPITDVDFAFGVCRMDDPKHLEVLDLEHSDPPEMQRLTGSGSEIDFALVIQGFNIWSEVSRWVSNARNQAGSTSLTESPETINSFWTRSLRALEDWRAIQPPQFHYSLAGSHLQAFISRKQGERYCLVNLIYFLTTIFLYRECVPLLHRDAQETASSETAFSREAVFVNWPKDSANRLSESALSTIRMMDELTSQGLNLHVPFTCYCVFNAVTILSYIRRWPATNLQSESALESFNWGFEWLSKASQIWEVAAVWKSTLTKLESSYNYPHAESRNFPRSEAEIESLSDLAIPAVGQELNRRSCRPGIDQNTESSFSIAARPDTAVLDDISRWGPSASYSDLPWLSIDGIPLDYELMVDALVDFPHGRTAY</sequence>
<dbReference type="KEGG" id="aor:AO090011000687"/>
<dbReference type="PANTHER" id="PTHR47338">
    <property type="entry name" value="ZN(II)2CYS6 TRANSCRIPTION FACTOR (EUROFUNG)-RELATED"/>
    <property type="match status" value="1"/>
</dbReference>
<evidence type="ECO:0000256" key="2">
    <source>
        <dbReference type="ARBA" id="ARBA00022723"/>
    </source>
</evidence>
<keyword evidence="4" id="KW-0804">Transcription</keyword>